<dbReference type="InterPro" id="IPR051330">
    <property type="entry name" value="Phosphatase_reg/MetRdx"/>
</dbReference>
<evidence type="ECO:0000259" key="6">
    <source>
        <dbReference type="PROSITE" id="PS50056"/>
    </source>
</evidence>
<reference evidence="7" key="2">
    <citation type="submission" date="2015-06" db="UniProtKB">
        <authorList>
            <consortium name="EnsemblProtists"/>
        </authorList>
    </citation>
    <scope>IDENTIFICATION</scope>
    <source>
        <strain evidence="7">Pr102</strain>
    </source>
</reference>
<dbReference type="InterPro" id="IPR007374">
    <property type="entry name" value="ASCH_domain"/>
</dbReference>
<dbReference type="VEuPathDB" id="FungiDB:KRP22_8791"/>
<reference evidence="8" key="1">
    <citation type="journal article" date="2006" name="Science">
        <title>Phytophthora genome sequences uncover evolutionary origins and mechanisms of pathogenesis.</title>
        <authorList>
            <person name="Tyler B.M."/>
            <person name="Tripathy S."/>
            <person name="Zhang X."/>
            <person name="Dehal P."/>
            <person name="Jiang R.H."/>
            <person name="Aerts A."/>
            <person name="Arredondo F.D."/>
            <person name="Baxter L."/>
            <person name="Bensasson D."/>
            <person name="Beynon J.L."/>
            <person name="Chapman J."/>
            <person name="Damasceno C.M."/>
            <person name="Dorrance A.E."/>
            <person name="Dou D."/>
            <person name="Dickerman A.W."/>
            <person name="Dubchak I.L."/>
            <person name="Garbelotto M."/>
            <person name="Gijzen M."/>
            <person name="Gordon S.G."/>
            <person name="Govers F."/>
            <person name="Grunwald N.J."/>
            <person name="Huang W."/>
            <person name="Ivors K.L."/>
            <person name="Jones R.W."/>
            <person name="Kamoun S."/>
            <person name="Krampis K."/>
            <person name="Lamour K.H."/>
            <person name="Lee M.K."/>
            <person name="McDonald W.H."/>
            <person name="Medina M."/>
            <person name="Meijer H.J."/>
            <person name="Nordberg E.K."/>
            <person name="Maclean D.J."/>
            <person name="Ospina-Giraldo M.D."/>
            <person name="Morris P.F."/>
            <person name="Phuntumart V."/>
            <person name="Putnam N.H."/>
            <person name="Rash S."/>
            <person name="Rose J.K."/>
            <person name="Sakihama Y."/>
            <person name="Salamov A.A."/>
            <person name="Savidor A."/>
            <person name="Scheuring C.F."/>
            <person name="Smith B.M."/>
            <person name="Sobral B.W."/>
            <person name="Terry A."/>
            <person name="Torto-Alalibo T.A."/>
            <person name="Win J."/>
            <person name="Xu Z."/>
            <person name="Zhang H."/>
            <person name="Grigoriev I.V."/>
            <person name="Rokhsar D.S."/>
            <person name="Boore J.L."/>
        </authorList>
    </citation>
    <scope>NUCLEOTIDE SEQUENCE [LARGE SCALE GENOMIC DNA]</scope>
    <source>
        <strain evidence="8">Pr102</strain>
    </source>
</reference>
<dbReference type="GO" id="GO:0004721">
    <property type="term" value="F:phosphoprotein phosphatase activity"/>
    <property type="evidence" value="ECO:0007669"/>
    <property type="project" value="UniProtKB-KW"/>
</dbReference>
<dbReference type="Pfam" id="PF00782">
    <property type="entry name" value="DSPc"/>
    <property type="match status" value="1"/>
</dbReference>
<dbReference type="STRING" id="164328.H3HEG3"/>
<dbReference type="PROSITE" id="PS00383">
    <property type="entry name" value="TYR_PHOSPHATASE_1"/>
    <property type="match status" value="1"/>
</dbReference>
<dbReference type="Pfam" id="PF04176">
    <property type="entry name" value="TIP41"/>
    <property type="match status" value="1"/>
</dbReference>
<dbReference type="AlphaFoldDB" id="H3HEG3"/>
<dbReference type="SUPFAM" id="SSF52799">
    <property type="entry name" value="(Phosphotyrosine protein) phosphatases II"/>
    <property type="match status" value="1"/>
</dbReference>
<dbReference type="PROSITE" id="PS50056">
    <property type="entry name" value="TYR_PHOSPHATASE_2"/>
    <property type="match status" value="1"/>
</dbReference>
<evidence type="ECO:0000259" key="5">
    <source>
        <dbReference type="PROSITE" id="PS50054"/>
    </source>
</evidence>
<dbReference type="PROSITE" id="PS50054">
    <property type="entry name" value="TYR_PHOSPHATASE_DUAL"/>
    <property type="match status" value="1"/>
</dbReference>
<dbReference type="HOGENOM" id="CLU_403616_0_0_1"/>
<dbReference type="GO" id="GO:0005829">
    <property type="term" value="C:cytosol"/>
    <property type="evidence" value="ECO:0000318"/>
    <property type="project" value="GO_Central"/>
</dbReference>
<keyword evidence="2" id="KW-0378">Hydrolase</keyword>
<evidence type="ECO:0000256" key="4">
    <source>
        <dbReference type="SAM" id="MobiDB-lite"/>
    </source>
</evidence>
<name>H3HEG3_PHYRM</name>
<dbReference type="Gene3D" id="2.30.130.30">
    <property type="entry name" value="Hypothetical protein"/>
    <property type="match status" value="1"/>
</dbReference>
<dbReference type="eggNOG" id="KOG3224">
    <property type="taxonomic scope" value="Eukaryota"/>
</dbReference>
<dbReference type="InterPro" id="IPR000387">
    <property type="entry name" value="Tyr_Pase_dom"/>
</dbReference>
<evidence type="ECO:0008006" key="9">
    <source>
        <dbReference type="Google" id="ProtNLM"/>
    </source>
</evidence>
<feature type="domain" description="Tyrosine-protein phosphatase" evidence="5">
    <location>
        <begin position="46"/>
        <end position="207"/>
    </location>
</feature>
<dbReference type="Gene3D" id="3.90.190.10">
    <property type="entry name" value="Protein tyrosine phosphatase superfamily"/>
    <property type="match status" value="1"/>
</dbReference>
<proteinExistence type="inferred from homology"/>
<accession>H3HEG3</accession>
<sequence length="682" mass="76808">MAAADSSSTTWYEAYASGDEARRVDGEEDGEEEYEEVEVEEMTDDEPMHITGRLFLGSIDAARNISALKRLRIGAALALLGKGEEGAAVPSHTSTVAEVYAELQIARKIVEIEDSKDGDLLRRLPRILAALKKLVEKVEHESKSVLVHCIAGRSRSAAVVAAWMLVNSSERQSVQDCVDQIRIIRPWIEINPHFIRDLHLFQAILASTHGALLSSEKTALLKDRSFPRLDFGANLVEGVLQGTKTITMRFLSDVESDHNSDLKDIHLFSLVAATTSSTDDTSMRPQFAYLRIDQIETKELSGIDDTTLHKSGFASTDEVMAVLKQFYPNVTATTPLLMLHFHCLSPITHIQDRIEMASTGFFTLENGAPELLQALYKTADATKDSASPASPVYLGDSRRENHIEAQADPVEHKGIRLHDWIIGSNKTHITPIDTVDKIGEAVKLTPPEMVFGKNQLLLFHEPSGVCYNFLAVEALKGAHFPPPKSDQAQDIVANQQLKVAIAKHNTNKEEVKELDITYDWTYTTDYKGSLQRLTKSEGEPVTFATSEEEVKVEATTERINFEKLKEREPILWFEDVGLYEDELHDHGTSAMSIKVRVMPSGFFVLSRYWMRLDHVVVRLHETRIHHLFGTDYFLREYMRKEQQFETLFAQGHPRNMANYTNIDTFQHLLPVREAVVEKVLLQ</sequence>
<evidence type="ECO:0000256" key="1">
    <source>
        <dbReference type="ARBA" id="ARBA00006658"/>
    </source>
</evidence>
<dbReference type="InterPro" id="IPR029021">
    <property type="entry name" value="Prot-tyrosine_phosphatase-like"/>
</dbReference>
<dbReference type="CDD" id="cd14498">
    <property type="entry name" value="DSP"/>
    <property type="match status" value="1"/>
</dbReference>
<dbReference type="InterPro" id="IPR000340">
    <property type="entry name" value="Dual-sp_phosphatase_cat-dom"/>
</dbReference>
<feature type="compositionally biased region" description="Polar residues" evidence="4">
    <location>
        <begin position="1"/>
        <end position="11"/>
    </location>
</feature>
<keyword evidence="8" id="KW-1185">Reference proteome</keyword>
<dbReference type="GO" id="GO:0072542">
    <property type="term" value="F:protein phosphatase activator activity"/>
    <property type="evidence" value="ECO:0000318"/>
    <property type="project" value="GO_Central"/>
</dbReference>
<keyword evidence="3" id="KW-0904">Protein phosphatase</keyword>
<dbReference type="VEuPathDB" id="FungiDB:KRP23_15010"/>
<feature type="region of interest" description="Disordered" evidence="4">
    <location>
        <begin position="1"/>
        <end position="33"/>
    </location>
</feature>
<dbReference type="InterPro" id="IPR016130">
    <property type="entry name" value="Tyr_Pase_AS"/>
</dbReference>
<organism evidence="7 8">
    <name type="scientific">Phytophthora ramorum</name>
    <name type="common">Sudden oak death agent</name>
    <dbReference type="NCBI Taxonomy" id="164328"/>
    <lineage>
        <taxon>Eukaryota</taxon>
        <taxon>Sar</taxon>
        <taxon>Stramenopiles</taxon>
        <taxon>Oomycota</taxon>
        <taxon>Peronosporomycetes</taxon>
        <taxon>Peronosporales</taxon>
        <taxon>Peronosporaceae</taxon>
        <taxon>Phytophthora</taxon>
    </lineage>
</organism>
<evidence type="ECO:0000256" key="3">
    <source>
        <dbReference type="ARBA" id="ARBA00022912"/>
    </source>
</evidence>
<dbReference type="GO" id="GO:0031929">
    <property type="term" value="P:TOR signaling"/>
    <property type="evidence" value="ECO:0000318"/>
    <property type="project" value="GO_Central"/>
</dbReference>
<dbReference type="InterPro" id="IPR007303">
    <property type="entry name" value="TIP41-like"/>
</dbReference>
<feature type="domain" description="Tyrosine specific protein phosphatases" evidence="6">
    <location>
        <begin position="125"/>
        <end position="186"/>
    </location>
</feature>
<protein>
    <recommendedName>
        <fullName evidence="9">Tyrosine specific protein phosphatases domain-containing protein</fullName>
    </recommendedName>
</protein>
<evidence type="ECO:0000313" key="8">
    <source>
        <dbReference type="Proteomes" id="UP000005238"/>
    </source>
</evidence>
<dbReference type="InterPro" id="IPR020422">
    <property type="entry name" value="TYR_PHOSPHATASE_DUAL_dom"/>
</dbReference>
<dbReference type="PANTHER" id="PTHR21021:SF16">
    <property type="entry name" value="TIP41-LIKE PROTEIN"/>
    <property type="match status" value="1"/>
</dbReference>
<comment type="similarity">
    <text evidence="1">Belongs to the TIP41 family.</text>
</comment>
<dbReference type="EnsemblProtists" id="Phyra97158">
    <property type="protein sequence ID" value="Phyra97158"/>
    <property type="gene ID" value="Phyra97158"/>
</dbReference>
<dbReference type="EMBL" id="DS566279">
    <property type="status" value="NOT_ANNOTATED_CDS"/>
    <property type="molecule type" value="Genomic_DNA"/>
</dbReference>
<dbReference type="Proteomes" id="UP000005238">
    <property type="component" value="Unassembled WGS sequence"/>
</dbReference>
<dbReference type="FunFam" id="3.90.190.10:FF:000406">
    <property type="entry name" value="Uncharacterized protein"/>
    <property type="match status" value="1"/>
</dbReference>
<evidence type="ECO:0000313" key="7">
    <source>
        <dbReference type="EnsemblProtists" id="Phyra97158"/>
    </source>
</evidence>
<dbReference type="SMART" id="SM00195">
    <property type="entry name" value="DSPc"/>
    <property type="match status" value="1"/>
</dbReference>
<dbReference type="Pfam" id="PF04266">
    <property type="entry name" value="ASCH"/>
    <property type="match status" value="1"/>
</dbReference>
<dbReference type="PANTHER" id="PTHR21021">
    <property type="entry name" value="GAF/PUTATIVE CYTOSKELETAL PROTEIN"/>
    <property type="match status" value="1"/>
</dbReference>
<dbReference type="InParanoid" id="H3HEG3"/>
<evidence type="ECO:0000256" key="2">
    <source>
        <dbReference type="ARBA" id="ARBA00022801"/>
    </source>
</evidence>